<sequence>MWPLAAVVGVLLAVIVAIGLAGGWAEAEGARERDLPEVAAGEGIDLGPVRLSLHSWGVVPLEDYRGEEPRVVATLAIRATVTTTATESMNLPTHLVHLADVAEDGWLSAVRVEGLSRFSSLTPGVTEEVILTLPVADPAELEALGDDDLELLPTAYEHAAHSLSGELGWWERDPIAVVAVPRDQSAFAAYVAALAERNA</sequence>
<dbReference type="AlphaFoldDB" id="A0A3N2D919"/>
<accession>A0A3N2D919</accession>
<name>A0A3N2D919_9MICO</name>
<dbReference type="Proteomes" id="UP000275356">
    <property type="component" value="Unassembled WGS sequence"/>
</dbReference>
<dbReference type="EMBL" id="RKHQ01000001">
    <property type="protein sequence ID" value="ROR96286.1"/>
    <property type="molecule type" value="Genomic_DNA"/>
</dbReference>
<protein>
    <submittedName>
        <fullName evidence="1">Uncharacterized protein</fullName>
    </submittedName>
</protein>
<evidence type="ECO:0000313" key="2">
    <source>
        <dbReference type="Proteomes" id="UP000275356"/>
    </source>
</evidence>
<proteinExistence type="predicted"/>
<gene>
    <name evidence="1" type="ORF">EDD28_0868</name>
</gene>
<organism evidence="1 2">
    <name type="scientific">Salana multivorans</name>
    <dbReference type="NCBI Taxonomy" id="120377"/>
    <lineage>
        <taxon>Bacteria</taxon>
        <taxon>Bacillati</taxon>
        <taxon>Actinomycetota</taxon>
        <taxon>Actinomycetes</taxon>
        <taxon>Micrococcales</taxon>
        <taxon>Beutenbergiaceae</taxon>
        <taxon>Salana</taxon>
    </lineage>
</organism>
<comment type="caution">
    <text evidence="1">The sequence shown here is derived from an EMBL/GenBank/DDBJ whole genome shotgun (WGS) entry which is preliminary data.</text>
</comment>
<reference evidence="1 2" key="1">
    <citation type="submission" date="2018-11" db="EMBL/GenBank/DDBJ databases">
        <title>Sequencing the genomes of 1000 actinobacteria strains.</title>
        <authorList>
            <person name="Klenk H.-P."/>
        </authorList>
    </citation>
    <scope>NUCLEOTIDE SEQUENCE [LARGE SCALE GENOMIC DNA]</scope>
    <source>
        <strain evidence="1 2">DSM 13521</strain>
    </source>
</reference>
<keyword evidence="2" id="KW-1185">Reference proteome</keyword>
<evidence type="ECO:0000313" key="1">
    <source>
        <dbReference type="EMBL" id="ROR96286.1"/>
    </source>
</evidence>